<dbReference type="RefSeq" id="WP_121939448.1">
    <property type="nucleotide sequence ID" value="NZ_REFR01000013.1"/>
</dbReference>
<comment type="caution">
    <text evidence="2">The sequence shown here is derived from an EMBL/GenBank/DDBJ whole genome shotgun (WGS) entry which is preliminary data.</text>
</comment>
<dbReference type="CDD" id="cd00761">
    <property type="entry name" value="Glyco_tranf_GTA_type"/>
    <property type="match status" value="1"/>
</dbReference>
<dbReference type="EMBL" id="REFR01000013">
    <property type="protein sequence ID" value="RMB04517.1"/>
    <property type="molecule type" value="Genomic_DNA"/>
</dbReference>
<keyword evidence="2" id="KW-0808">Transferase</keyword>
<evidence type="ECO:0000313" key="3">
    <source>
        <dbReference type="Proteomes" id="UP000271227"/>
    </source>
</evidence>
<dbReference type="OrthoDB" id="5291101at2"/>
<dbReference type="Proteomes" id="UP000271227">
    <property type="component" value="Unassembled WGS sequence"/>
</dbReference>
<dbReference type="InterPro" id="IPR001173">
    <property type="entry name" value="Glyco_trans_2-like"/>
</dbReference>
<accession>A0A3M0C747</accession>
<sequence length="340" mass="38439">MDISFITPFFNSHDYLGAALDSVRRHCGPSYEMIVVDDASRDRSYIDQLGDDVRVILSDVNMGPGGARNLGLEAATGDYIFFLDSDDVITADPVAFLNAIETAGGVKTGPVDMVHGQFADRTVAPRLAALPMPRRTTLALEPVLVKLHGFYTNLYRRVFLKEADIRFPAHMRFAEDLSFLIKSLARAETIVVADIPIYRYNRYYGQRWTGDPRAKPYNELHRQCRVRHFPKQVAQALVEHPVALKIRMTMVFKQTLWVAYRTLTTLSDEAYQECVDCLEWVARSHLAEANGMLVDIRNEYGIPWDDELEGLLKTCLKGDRSALPPSLRAKFDLPEGEVKP</sequence>
<protein>
    <submittedName>
        <fullName evidence="2">Glycosyl transferase family 2</fullName>
    </submittedName>
</protein>
<feature type="domain" description="Glycosyltransferase 2-like" evidence="1">
    <location>
        <begin position="4"/>
        <end position="92"/>
    </location>
</feature>
<dbReference type="GO" id="GO:0016758">
    <property type="term" value="F:hexosyltransferase activity"/>
    <property type="evidence" value="ECO:0007669"/>
    <property type="project" value="UniProtKB-ARBA"/>
</dbReference>
<reference evidence="2 3" key="1">
    <citation type="submission" date="2018-10" db="EMBL/GenBank/DDBJ databases">
        <title>Genomic Encyclopedia of Archaeal and Bacterial Type Strains, Phase II (KMG-II): from individual species to whole genera.</title>
        <authorList>
            <person name="Goeker M."/>
        </authorList>
    </citation>
    <scope>NUCLEOTIDE SEQUENCE [LARGE SCALE GENOMIC DNA]</scope>
    <source>
        <strain evidence="2 3">DSM 25217</strain>
    </source>
</reference>
<evidence type="ECO:0000313" key="2">
    <source>
        <dbReference type="EMBL" id="RMB04517.1"/>
    </source>
</evidence>
<dbReference type="PANTHER" id="PTHR22916:SF3">
    <property type="entry name" value="UDP-GLCNAC:BETAGAL BETA-1,3-N-ACETYLGLUCOSAMINYLTRANSFERASE-LIKE PROTEIN 1"/>
    <property type="match status" value="1"/>
</dbReference>
<proteinExistence type="predicted"/>
<evidence type="ECO:0000259" key="1">
    <source>
        <dbReference type="Pfam" id="PF00535"/>
    </source>
</evidence>
<dbReference type="PANTHER" id="PTHR22916">
    <property type="entry name" value="GLYCOSYLTRANSFERASE"/>
    <property type="match status" value="1"/>
</dbReference>
<dbReference type="Pfam" id="PF00535">
    <property type="entry name" value="Glycos_transf_2"/>
    <property type="match status" value="1"/>
</dbReference>
<organism evidence="2 3">
    <name type="scientific">Eilatimonas milleporae</name>
    <dbReference type="NCBI Taxonomy" id="911205"/>
    <lineage>
        <taxon>Bacteria</taxon>
        <taxon>Pseudomonadati</taxon>
        <taxon>Pseudomonadota</taxon>
        <taxon>Alphaproteobacteria</taxon>
        <taxon>Kordiimonadales</taxon>
        <taxon>Kordiimonadaceae</taxon>
        <taxon>Eilatimonas</taxon>
    </lineage>
</organism>
<dbReference type="SUPFAM" id="SSF53448">
    <property type="entry name" value="Nucleotide-diphospho-sugar transferases"/>
    <property type="match status" value="1"/>
</dbReference>
<name>A0A3M0C747_9PROT</name>
<keyword evidence="3" id="KW-1185">Reference proteome</keyword>
<gene>
    <name evidence="2" type="ORF">BXY39_2781</name>
</gene>
<dbReference type="InterPro" id="IPR029044">
    <property type="entry name" value="Nucleotide-diphossugar_trans"/>
</dbReference>
<dbReference type="InParanoid" id="A0A3M0C747"/>
<dbReference type="Gene3D" id="3.90.550.10">
    <property type="entry name" value="Spore Coat Polysaccharide Biosynthesis Protein SpsA, Chain A"/>
    <property type="match status" value="1"/>
</dbReference>
<dbReference type="AlphaFoldDB" id="A0A3M0C747"/>